<protein>
    <submittedName>
        <fullName evidence="3">Uncharacterized protein</fullName>
    </submittedName>
</protein>
<sequence length="234" mass="24973">MFVPAASRSAGFFNAKRRRSSNNCGPNSSKPKRGTAILISSALSNGGTLTSTTTTSMVGGGSKNAIAYLKGKKQQKSKWRGGGGNNEGVKSSPSIAGVSSVNTLLLNKRHPIKQKRRLSQHRLSFGMNGLNEDNVRELQGNQTPIDFPSIVLQLTSAGKKENRCDSIVTNTSIISHSQLPFGLSLASTITTTAEPFEAVASWGARRRAVDISAHKACALLMARMKEREGCPTPM</sequence>
<name>A0A915P3M3_9BILA</name>
<reference evidence="3" key="1">
    <citation type="submission" date="2022-11" db="UniProtKB">
        <authorList>
            <consortium name="WormBaseParasite"/>
        </authorList>
    </citation>
    <scope>IDENTIFICATION</scope>
</reference>
<accession>A0A915P3M3</accession>
<organism evidence="2 3">
    <name type="scientific">Meloidogyne floridensis</name>
    <dbReference type="NCBI Taxonomy" id="298350"/>
    <lineage>
        <taxon>Eukaryota</taxon>
        <taxon>Metazoa</taxon>
        <taxon>Ecdysozoa</taxon>
        <taxon>Nematoda</taxon>
        <taxon>Chromadorea</taxon>
        <taxon>Rhabditida</taxon>
        <taxon>Tylenchina</taxon>
        <taxon>Tylenchomorpha</taxon>
        <taxon>Tylenchoidea</taxon>
        <taxon>Meloidogynidae</taxon>
        <taxon>Meloidogyninae</taxon>
        <taxon>Meloidogyne</taxon>
    </lineage>
</organism>
<dbReference type="Proteomes" id="UP000887560">
    <property type="component" value="Unplaced"/>
</dbReference>
<feature type="region of interest" description="Disordered" evidence="1">
    <location>
        <begin position="13"/>
        <end position="33"/>
    </location>
</feature>
<keyword evidence="2" id="KW-1185">Reference proteome</keyword>
<evidence type="ECO:0000313" key="2">
    <source>
        <dbReference type="Proteomes" id="UP000887560"/>
    </source>
</evidence>
<feature type="region of interest" description="Disordered" evidence="1">
    <location>
        <begin position="72"/>
        <end position="93"/>
    </location>
</feature>
<proteinExistence type="predicted"/>
<evidence type="ECO:0000313" key="3">
    <source>
        <dbReference type="WBParaSite" id="scf7180000422401.g8887"/>
    </source>
</evidence>
<dbReference type="AlphaFoldDB" id="A0A915P3M3"/>
<dbReference type="WBParaSite" id="scf7180000422401.g8887">
    <property type="protein sequence ID" value="scf7180000422401.g8887"/>
    <property type="gene ID" value="scf7180000422401.g8887"/>
</dbReference>
<evidence type="ECO:0000256" key="1">
    <source>
        <dbReference type="SAM" id="MobiDB-lite"/>
    </source>
</evidence>